<feature type="region of interest" description="Disordered" evidence="3">
    <location>
        <begin position="145"/>
        <end position="178"/>
    </location>
</feature>
<dbReference type="AlphaFoldDB" id="A0A8T0DMN8"/>
<dbReference type="Proteomes" id="UP000699462">
    <property type="component" value="Unassembled WGS sequence"/>
</dbReference>
<dbReference type="GO" id="GO:0051015">
    <property type="term" value="F:actin filament binding"/>
    <property type="evidence" value="ECO:0007669"/>
    <property type="project" value="InterPro"/>
</dbReference>
<evidence type="ECO:0000256" key="3">
    <source>
        <dbReference type="SAM" id="MobiDB-lite"/>
    </source>
</evidence>
<dbReference type="OrthoDB" id="6376697at2759"/>
<dbReference type="Gene3D" id="1.20.120.230">
    <property type="entry name" value="Alpha-catenin/vinculin-like"/>
    <property type="match status" value="1"/>
</dbReference>
<dbReference type="SUPFAM" id="SSF47220">
    <property type="entry name" value="alpha-catenin/vinculin-like"/>
    <property type="match status" value="1"/>
</dbReference>
<gene>
    <name evidence="4" type="ORF">P879_06426</name>
</gene>
<reference evidence="4 5" key="1">
    <citation type="submission" date="2019-07" db="EMBL/GenBank/DDBJ databases">
        <title>Annotation for the trematode Paragonimus westermani.</title>
        <authorList>
            <person name="Choi Y.-J."/>
        </authorList>
    </citation>
    <scope>NUCLEOTIDE SEQUENCE [LARGE SCALE GENOMIC DNA]</scope>
    <source>
        <strain evidence="4">180907_Pwestermani</strain>
    </source>
</reference>
<evidence type="ECO:0000256" key="2">
    <source>
        <dbReference type="ARBA" id="ARBA00022490"/>
    </source>
</evidence>
<name>A0A8T0DMN8_9TREM</name>
<accession>A0A8T0DMN8</accession>
<keyword evidence="2" id="KW-0963">Cytoplasm</keyword>
<sequence>MKAESVLEPLYAKLSLFSNLSVKNFDGKSRSKRQHEIMFAIEKFVHSIKDRCGLLPREIPSLEVDLNVALADVLDTARIFQGSVNSFTCDPMNPDHDVELHRSGSALLSAMSRLLILAELADLSALDNLIVNVQASVKRITVASSTKTRVGEDHQPSGVGGRSNRKDIKNPTSSPPRD</sequence>
<evidence type="ECO:0000313" key="5">
    <source>
        <dbReference type="Proteomes" id="UP000699462"/>
    </source>
</evidence>
<dbReference type="GO" id="GO:0007155">
    <property type="term" value="P:cell adhesion"/>
    <property type="evidence" value="ECO:0007669"/>
    <property type="project" value="InterPro"/>
</dbReference>
<dbReference type="InterPro" id="IPR036723">
    <property type="entry name" value="Alpha-catenin/vinculin-like_sf"/>
</dbReference>
<keyword evidence="5" id="KW-1185">Reference proteome</keyword>
<comment type="caution">
    <text evidence="4">The sequence shown here is derived from an EMBL/GenBank/DDBJ whole genome shotgun (WGS) entry which is preliminary data.</text>
</comment>
<evidence type="ECO:0000256" key="1">
    <source>
        <dbReference type="ARBA" id="ARBA00004496"/>
    </source>
</evidence>
<comment type="subcellular location">
    <subcellularLocation>
        <location evidence="1">Cytoplasm</location>
    </subcellularLocation>
</comment>
<dbReference type="GO" id="GO:0005737">
    <property type="term" value="C:cytoplasm"/>
    <property type="evidence" value="ECO:0007669"/>
    <property type="project" value="UniProtKB-SubCell"/>
</dbReference>
<protein>
    <submittedName>
        <fullName evidence="4">Uncharacterized protein</fullName>
    </submittedName>
</protein>
<proteinExistence type="predicted"/>
<organism evidence="4 5">
    <name type="scientific">Paragonimus westermani</name>
    <dbReference type="NCBI Taxonomy" id="34504"/>
    <lineage>
        <taxon>Eukaryota</taxon>
        <taxon>Metazoa</taxon>
        <taxon>Spiralia</taxon>
        <taxon>Lophotrochozoa</taxon>
        <taxon>Platyhelminthes</taxon>
        <taxon>Trematoda</taxon>
        <taxon>Digenea</taxon>
        <taxon>Plagiorchiida</taxon>
        <taxon>Troglotremata</taxon>
        <taxon>Troglotrematidae</taxon>
        <taxon>Paragonimus</taxon>
    </lineage>
</organism>
<evidence type="ECO:0000313" key="4">
    <source>
        <dbReference type="EMBL" id="KAF8569205.1"/>
    </source>
</evidence>
<dbReference type="EMBL" id="JTDF01002080">
    <property type="protein sequence ID" value="KAF8569205.1"/>
    <property type="molecule type" value="Genomic_DNA"/>
</dbReference>